<reference evidence="3 4" key="1">
    <citation type="submission" date="2018-11" db="EMBL/GenBank/DDBJ databases">
        <title>Genomic profiling of Staphylococcus species from a Poultry farm system in KwaZulu-Natal, South Africa.</title>
        <authorList>
            <person name="Amoako D.G."/>
            <person name="Somboro A.M."/>
            <person name="Abia A.L.K."/>
            <person name="Bester L.A."/>
            <person name="Essack S.Y."/>
        </authorList>
    </citation>
    <scope>NUCLEOTIDE SEQUENCE [LARGE SCALE GENOMIC DNA]</scope>
    <source>
        <strain evidence="3 4">SA11</strain>
    </source>
</reference>
<dbReference type="KEGG" id="scv:A4G25_08260"/>
<accession>A0A143PCW4</accession>
<dbReference type="AlphaFoldDB" id="A0A143PCW4"/>
<dbReference type="SUPFAM" id="SSF160964">
    <property type="entry name" value="MalF N-terminal region-like"/>
    <property type="match status" value="1"/>
</dbReference>
<dbReference type="Proteomes" id="UP000595942">
    <property type="component" value="Chromosome"/>
</dbReference>
<dbReference type="Proteomes" id="UP000293854">
    <property type="component" value="Unassembled WGS sequence"/>
</dbReference>
<evidence type="ECO:0000313" key="4">
    <source>
        <dbReference type="Proteomes" id="UP000293854"/>
    </source>
</evidence>
<dbReference type="EMBL" id="CP068073">
    <property type="protein sequence ID" value="QQS82282.1"/>
    <property type="molecule type" value="Genomic_DNA"/>
</dbReference>
<gene>
    <name evidence="3" type="ORF">EIG99_02970</name>
    <name evidence="2" type="ORF">I6J05_10260</name>
</gene>
<reference evidence="2 5" key="2">
    <citation type="submission" date="2021-01" db="EMBL/GenBank/DDBJ databases">
        <title>FDA dAtabase for Regulatory Grade micrObial Sequences (FDA-ARGOS): Supporting development and validation of Infectious Disease Dx tests.</title>
        <authorList>
            <person name="Sproer C."/>
            <person name="Gronow S."/>
            <person name="Severitt S."/>
            <person name="Schroder I."/>
            <person name="Tallon L."/>
            <person name="Sadzewicz L."/>
            <person name="Zhao X."/>
            <person name="Boylan J."/>
            <person name="Ott S."/>
            <person name="Bowen H."/>
            <person name="Vavikolanu K."/>
            <person name="Mehta A."/>
            <person name="Aluvathingal J."/>
            <person name="Nadendla S."/>
            <person name="Lowell S."/>
            <person name="Myers T."/>
            <person name="Yan Y."/>
            <person name="Sichtig H."/>
        </authorList>
    </citation>
    <scope>NUCLEOTIDE SEQUENCE [LARGE SCALE GENOMIC DNA]</scope>
    <source>
        <strain evidence="2 5">FDAARGOS_1148</strain>
    </source>
</reference>
<keyword evidence="5" id="KW-1185">Reference proteome</keyword>
<organism evidence="3 4">
    <name type="scientific">Staphylococcus condimenti</name>
    <dbReference type="NCBI Taxonomy" id="70255"/>
    <lineage>
        <taxon>Bacteria</taxon>
        <taxon>Bacillati</taxon>
        <taxon>Bacillota</taxon>
        <taxon>Bacilli</taxon>
        <taxon>Bacillales</taxon>
        <taxon>Staphylococcaceae</taxon>
        <taxon>Staphylococcus</taxon>
    </lineage>
</organism>
<dbReference type="GeneID" id="93725345"/>
<feature type="region of interest" description="Disordered" evidence="1">
    <location>
        <begin position="29"/>
        <end position="127"/>
    </location>
</feature>
<evidence type="ECO:0000313" key="2">
    <source>
        <dbReference type="EMBL" id="QQS82282.1"/>
    </source>
</evidence>
<dbReference type="RefSeq" id="WP_047132060.1">
    <property type="nucleotide sequence ID" value="NZ_CP015114.1"/>
</dbReference>
<feature type="compositionally biased region" description="Basic and acidic residues" evidence="1">
    <location>
        <begin position="29"/>
        <end position="61"/>
    </location>
</feature>
<protein>
    <submittedName>
        <fullName evidence="3">Uncharacterized protein</fullName>
    </submittedName>
</protein>
<evidence type="ECO:0000256" key="1">
    <source>
        <dbReference type="SAM" id="MobiDB-lite"/>
    </source>
</evidence>
<feature type="compositionally biased region" description="Polar residues" evidence="1">
    <location>
        <begin position="72"/>
        <end position="125"/>
    </location>
</feature>
<evidence type="ECO:0000313" key="3">
    <source>
        <dbReference type="EMBL" id="RZI03607.1"/>
    </source>
</evidence>
<evidence type="ECO:0000313" key="5">
    <source>
        <dbReference type="Proteomes" id="UP000595942"/>
    </source>
</evidence>
<name>A0A143PCW4_9STAP</name>
<dbReference type="OrthoDB" id="9995282at2"/>
<sequence>MKKIFSIFIFLFLLIGICFTGYLAFTDDSHQKGQKNVSEKKDSTKEPKKDKDKDKNNKDNTENNQNAETEASIPTEQNYGADYNNQTAVPDGNSYNNQNVQNPQSNANTLDASVENNTEDNSGYAAQQEIYEKAARGEIAEPGAEVNSGSSVPQ</sequence>
<proteinExistence type="predicted"/>
<feature type="compositionally biased region" description="Low complexity" evidence="1">
    <location>
        <begin position="62"/>
        <end position="71"/>
    </location>
</feature>
<dbReference type="EMBL" id="RQTE01000057">
    <property type="protein sequence ID" value="RZI03607.1"/>
    <property type="molecule type" value="Genomic_DNA"/>
</dbReference>